<evidence type="ECO:0000256" key="1">
    <source>
        <dbReference type="SAM" id="MobiDB-lite"/>
    </source>
</evidence>
<accession>A0AAD5VHV0</accession>
<evidence type="ECO:0000313" key="3">
    <source>
        <dbReference type="Proteomes" id="UP001213000"/>
    </source>
</evidence>
<keyword evidence="3" id="KW-1185">Reference proteome</keyword>
<sequence length="168" mass="18675">MIESQSEDEADVEVEDGNKHLTEQEKHNEEVHEENIMKDGNGNEEKKGGDVLDDVDNNETLLKSGLEHNKEEVPEREEGEVLDDGGGYRVPNKLNEIPILNRQHCKCGVVVSPTEYSDLGTPVMCTQSSSATDIKVLSNVWLVKKKFQDRLRPGIAVNAGQGLFSYPV</sequence>
<feature type="compositionally biased region" description="Basic and acidic residues" evidence="1">
    <location>
        <begin position="16"/>
        <end position="50"/>
    </location>
</feature>
<feature type="region of interest" description="Disordered" evidence="1">
    <location>
        <begin position="1"/>
        <end position="88"/>
    </location>
</feature>
<proteinExistence type="predicted"/>
<dbReference type="EMBL" id="JANIEX010001154">
    <property type="protein sequence ID" value="KAJ3560533.1"/>
    <property type="molecule type" value="Genomic_DNA"/>
</dbReference>
<name>A0AAD5VHV0_9AGAR</name>
<feature type="compositionally biased region" description="Acidic residues" evidence="1">
    <location>
        <begin position="1"/>
        <end position="15"/>
    </location>
</feature>
<comment type="caution">
    <text evidence="2">The sequence shown here is derived from an EMBL/GenBank/DDBJ whole genome shotgun (WGS) entry which is preliminary data.</text>
</comment>
<dbReference type="AlphaFoldDB" id="A0AAD5VHV0"/>
<feature type="compositionally biased region" description="Acidic residues" evidence="1">
    <location>
        <begin position="74"/>
        <end position="83"/>
    </location>
</feature>
<dbReference type="Proteomes" id="UP001213000">
    <property type="component" value="Unassembled WGS sequence"/>
</dbReference>
<protein>
    <submittedName>
        <fullName evidence="2">Uncharacterized protein</fullName>
    </submittedName>
</protein>
<reference evidence="2" key="1">
    <citation type="submission" date="2022-07" db="EMBL/GenBank/DDBJ databases">
        <title>Genome Sequence of Leucocoprinus birnbaumii.</title>
        <authorList>
            <person name="Buettner E."/>
        </authorList>
    </citation>
    <scope>NUCLEOTIDE SEQUENCE</scope>
    <source>
        <strain evidence="2">VT141</strain>
    </source>
</reference>
<gene>
    <name evidence="2" type="ORF">NP233_g10777</name>
</gene>
<organism evidence="2 3">
    <name type="scientific">Leucocoprinus birnbaumii</name>
    <dbReference type="NCBI Taxonomy" id="56174"/>
    <lineage>
        <taxon>Eukaryota</taxon>
        <taxon>Fungi</taxon>
        <taxon>Dikarya</taxon>
        <taxon>Basidiomycota</taxon>
        <taxon>Agaricomycotina</taxon>
        <taxon>Agaricomycetes</taxon>
        <taxon>Agaricomycetidae</taxon>
        <taxon>Agaricales</taxon>
        <taxon>Agaricineae</taxon>
        <taxon>Agaricaceae</taxon>
        <taxon>Leucocoprinus</taxon>
    </lineage>
</organism>
<evidence type="ECO:0000313" key="2">
    <source>
        <dbReference type="EMBL" id="KAJ3560533.1"/>
    </source>
</evidence>